<dbReference type="PANTHER" id="PTHR30521:SF4">
    <property type="entry name" value="DEFERROCHELATASE"/>
    <property type="match status" value="1"/>
</dbReference>
<keyword evidence="2" id="KW-0575">Peroxidase</keyword>
<comment type="caution">
    <text evidence="11">The sequence shown here is derived from an EMBL/GenBank/DDBJ whole genome shotgun (WGS) entry which is preliminary data.</text>
</comment>
<proteinExistence type="inferred from homology"/>
<evidence type="ECO:0000256" key="2">
    <source>
        <dbReference type="ARBA" id="ARBA00022559"/>
    </source>
</evidence>
<feature type="domain" description="Dyp-type peroxidase N-terminal" evidence="9">
    <location>
        <begin position="64"/>
        <end position="114"/>
    </location>
</feature>
<reference evidence="11 12" key="1">
    <citation type="submission" date="2022-06" db="EMBL/GenBank/DDBJ databases">
        <title>Genomic Encyclopedia of Archaeal and Bacterial Type Strains, Phase II (KMG-II): from individual species to whole genera.</title>
        <authorList>
            <person name="Goeker M."/>
        </authorList>
    </citation>
    <scope>NUCLEOTIDE SEQUENCE [LARGE SCALE GENOMIC DNA]</scope>
    <source>
        <strain evidence="11 12">DSM 44255</strain>
    </source>
</reference>
<keyword evidence="4" id="KW-0479">Metal-binding</keyword>
<keyword evidence="12" id="KW-1185">Reference proteome</keyword>
<evidence type="ECO:0000256" key="5">
    <source>
        <dbReference type="ARBA" id="ARBA00022729"/>
    </source>
</evidence>
<dbReference type="InterPro" id="IPR048327">
    <property type="entry name" value="Dyp_perox_N"/>
</dbReference>
<dbReference type="InterPro" id="IPR011008">
    <property type="entry name" value="Dimeric_a/b-barrel"/>
</dbReference>
<feature type="domain" description="Dyp-type peroxidase C-terminal" evidence="10">
    <location>
        <begin position="137"/>
        <end position="303"/>
    </location>
</feature>
<keyword evidence="3" id="KW-0349">Heme</keyword>
<comment type="cofactor">
    <cofactor evidence="1">
        <name>heme b</name>
        <dbReference type="ChEBI" id="CHEBI:60344"/>
    </cofactor>
</comment>
<dbReference type="SUPFAM" id="SSF54909">
    <property type="entry name" value="Dimeric alpha+beta barrel"/>
    <property type="match status" value="1"/>
</dbReference>
<dbReference type="Proteomes" id="UP001205185">
    <property type="component" value="Unassembled WGS sequence"/>
</dbReference>
<evidence type="ECO:0000256" key="7">
    <source>
        <dbReference type="ARBA" id="ARBA00023004"/>
    </source>
</evidence>
<comment type="similarity">
    <text evidence="8">Belongs to the DyP-type peroxidase family.</text>
</comment>
<evidence type="ECO:0000313" key="11">
    <source>
        <dbReference type="EMBL" id="MCP2267908.1"/>
    </source>
</evidence>
<evidence type="ECO:0000259" key="9">
    <source>
        <dbReference type="Pfam" id="PF04261"/>
    </source>
</evidence>
<gene>
    <name evidence="11" type="ORF">LV75_000390</name>
</gene>
<evidence type="ECO:0000256" key="4">
    <source>
        <dbReference type="ARBA" id="ARBA00022723"/>
    </source>
</evidence>
<protein>
    <submittedName>
        <fullName evidence="11">Deferrochelatase/peroxidase EfeB</fullName>
    </submittedName>
</protein>
<dbReference type="InterPro" id="IPR006311">
    <property type="entry name" value="TAT_signal"/>
</dbReference>
<keyword evidence="6" id="KW-0560">Oxidoreductase</keyword>
<evidence type="ECO:0000256" key="8">
    <source>
        <dbReference type="ARBA" id="ARBA00025737"/>
    </source>
</evidence>
<evidence type="ECO:0000259" key="10">
    <source>
        <dbReference type="Pfam" id="PF20628"/>
    </source>
</evidence>
<evidence type="ECO:0000256" key="1">
    <source>
        <dbReference type="ARBA" id="ARBA00001970"/>
    </source>
</evidence>
<keyword evidence="7" id="KW-0408">Iron</keyword>
<keyword evidence="5" id="KW-0732">Signal</keyword>
<dbReference type="EMBL" id="JAMTCO010000001">
    <property type="protein sequence ID" value="MCP2267908.1"/>
    <property type="molecule type" value="Genomic_DNA"/>
</dbReference>
<name>A0ABT1I5K4_9PSEU</name>
<dbReference type="InterPro" id="IPR006314">
    <property type="entry name" value="Dyp_peroxidase"/>
</dbReference>
<dbReference type="RefSeq" id="WP_253884825.1">
    <property type="nucleotide sequence ID" value="NZ_BAAAVB010000002.1"/>
</dbReference>
<dbReference type="Pfam" id="PF20628">
    <property type="entry name" value="Dyp_perox_C"/>
    <property type="match status" value="1"/>
</dbReference>
<dbReference type="PROSITE" id="PS51318">
    <property type="entry name" value="TAT"/>
    <property type="match status" value="1"/>
</dbReference>
<evidence type="ECO:0000313" key="12">
    <source>
        <dbReference type="Proteomes" id="UP001205185"/>
    </source>
</evidence>
<accession>A0ABT1I5K4</accession>
<sequence length="312" mass="33858">MTVDRRSFLAAVGTLGVASCAAPEVAAHPPVSSAPHTALHAFDVTARDRAGLATALEAARSLPGAAVSVGASLFDARFGLTRPRLLTPMPAFRNDVLDPAWCHGDVLVQLTADHPVGTVPDIPDLTPRWQMTAARHDRNLFGFKEGTANPADPDPHIRIHPEDPEPPWTVGGSYQVVRLIRLAMPIWNADSVPAQERVFGRHKATGAPLGQQGEHDLPNYPADPHGSTIPFDSHIRRANQAATPILRRGYTYRLTPDNEGHVFICYQRDLVKGFATIQSRLAGEALERYTLPFGGGYFFLLPASDPRQTLLA</sequence>
<dbReference type="PROSITE" id="PS51257">
    <property type="entry name" value="PROKAR_LIPOPROTEIN"/>
    <property type="match status" value="1"/>
</dbReference>
<dbReference type="PANTHER" id="PTHR30521">
    <property type="entry name" value="DEFERROCHELATASE/PEROXIDASE"/>
    <property type="match status" value="1"/>
</dbReference>
<evidence type="ECO:0000256" key="6">
    <source>
        <dbReference type="ARBA" id="ARBA00023002"/>
    </source>
</evidence>
<evidence type="ECO:0000256" key="3">
    <source>
        <dbReference type="ARBA" id="ARBA00022617"/>
    </source>
</evidence>
<organism evidence="11 12">
    <name type="scientific">Actinokineospora diospyrosa</name>
    <dbReference type="NCBI Taxonomy" id="103728"/>
    <lineage>
        <taxon>Bacteria</taxon>
        <taxon>Bacillati</taxon>
        <taxon>Actinomycetota</taxon>
        <taxon>Actinomycetes</taxon>
        <taxon>Pseudonocardiales</taxon>
        <taxon>Pseudonocardiaceae</taxon>
        <taxon>Actinokineospora</taxon>
    </lineage>
</organism>
<dbReference type="PROSITE" id="PS51404">
    <property type="entry name" value="DYP_PEROXIDASE"/>
    <property type="match status" value="1"/>
</dbReference>
<dbReference type="NCBIfam" id="TIGR01413">
    <property type="entry name" value="Dyp_perox_fam"/>
    <property type="match status" value="1"/>
</dbReference>
<dbReference type="InterPro" id="IPR048328">
    <property type="entry name" value="Dyp_perox_C"/>
</dbReference>
<dbReference type="Pfam" id="PF04261">
    <property type="entry name" value="Dyp_perox_N"/>
    <property type="match status" value="1"/>
</dbReference>